<sequence length="104" mass="12024">MGAIRNIRWIDLKPGATLSHPQLEGRMMKGQKGYVLVVRVPFSGSSVAGVWQRLTGRVRRWRQLAWERQQLAAMSDDMLKDIGMSRADVAQETERRFWDDPLKK</sequence>
<dbReference type="EMBL" id="CP056030">
    <property type="protein sequence ID" value="QKZ06116.1"/>
    <property type="molecule type" value="Genomic_DNA"/>
</dbReference>
<accession>A0A7D5D9K8</accession>
<evidence type="ECO:0000259" key="1">
    <source>
        <dbReference type="Pfam" id="PF06568"/>
    </source>
</evidence>
<dbReference type="KEGG" id="pez:HWQ56_20995"/>
<feature type="domain" description="YjiS-like" evidence="1">
    <location>
        <begin position="56"/>
        <end position="89"/>
    </location>
</feature>
<gene>
    <name evidence="2" type="ORF">HWQ56_20995</name>
</gene>
<evidence type="ECO:0000313" key="2">
    <source>
        <dbReference type="EMBL" id="QKZ06116.1"/>
    </source>
</evidence>
<reference evidence="2 3" key="1">
    <citation type="submission" date="2020-06" db="EMBL/GenBank/DDBJ databases">
        <title>Pseudomonas eucalypticola sp. nov., an endophyte of Eucalyptus dunnii leaves with biocontrol ability of eucalyptus leaf blight.</title>
        <authorList>
            <person name="Liu Y."/>
            <person name="Song Z."/>
            <person name="Zeng H."/>
            <person name="Lu M."/>
            <person name="Wang X."/>
            <person name="Lian X."/>
            <person name="Zhang Q."/>
        </authorList>
    </citation>
    <scope>NUCLEOTIDE SEQUENCE [LARGE SCALE GENOMIC DNA]</scope>
    <source>
        <strain evidence="2 3">NP-1</strain>
    </source>
</reference>
<dbReference type="InterPro" id="IPR009506">
    <property type="entry name" value="YjiS-like"/>
</dbReference>
<name>A0A7D5D9K8_9PSED</name>
<organism evidence="2 3">
    <name type="scientific">Pseudomonas eucalypticola</name>
    <dbReference type="NCBI Taxonomy" id="2599595"/>
    <lineage>
        <taxon>Bacteria</taxon>
        <taxon>Pseudomonadati</taxon>
        <taxon>Pseudomonadota</taxon>
        <taxon>Gammaproteobacteria</taxon>
        <taxon>Pseudomonadales</taxon>
        <taxon>Pseudomonadaceae</taxon>
        <taxon>Pseudomonas</taxon>
    </lineage>
</organism>
<proteinExistence type="predicted"/>
<evidence type="ECO:0000313" key="3">
    <source>
        <dbReference type="Proteomes" id="UP000509568"/>
    </source>
</evidence>
<dbReference type="Proteomes" id="UP000509568">
    <property type="component" value="Chromosome"/>
</dbReference>
<keyword evidence="3" id="KW-1185">Reference proteome</keyword>
<dbReference type="AlphaFoldDB" id="A0A7D5D9K8"/>
<dbReference type="Pfam" id="PF06568">
    <property type="entry name" value="YjiS-like"/>
    <property type="match status" value="1"/>
</dbReference>
<protein>
    <submittedName>
        <fullName evidence="2">DUF1127 domain-containing protein</fullName>
    </submittedName>
</protein>